<protein>
    <submittedName>
        <fullName evidence="1">Uncharacterized protein</fullName>
    </submittedName>
</protein>
<dbReference type="RefSeq" id="WP_111744929.1">
    <property type="nucleotide sequence ID" value="NZ_JBHSQY010000001.1"/>
</dbReference>
<comment type="caution">
    <text evidence="1">The sequence shown here is derived from an EMBL/GenBank/DDBJ whole genome shotgun (WGS) entry which is preliminary data.</text>
</comment>
<reference evidence="1 2" key="1">
    <citation type="journal article" date="2018" name="Front. Microbiol.">
        <title>Description and Comparative Genomics of Macrococcus caseolyticus subsp. hominis subsp. nov., Macrococcus goetzii sp. nov., Macrococcus epidermidis sp. nov., and Macrococcus bohemicus sp. nov., Novel Macrococci From Human Clinical Material With Virulence Potential and Suspected Uptake of Foreign DNA by Natural Transformation.</title>
        <authorList>
            <person name="Maslanova I."/>
            <person name="Wertheimer Z."/>
            <person name="Sedlacek I."/>
            <person name="Svec P."/>
            <person name="Indrakova A."/>
            <person name="Kovarovic V."/>
            <person name="Schumann P."/>
            <person name="Sproer C."/>
            <person name="Kralova S."/>
            <person name="Sedo O."/>
            <person name="Kristofova L."/>
            <person name="Vrbovska V."/>
            <person name="Fuzik T."/>
            <person name="Petras P."/>
            <person name="Zdrahal Z."/>
            <person name="Ruzickova V."/>
            <person name="Doskar J."/>
            <person name="Pantucek R."/>
        </authorList>
    </citation>
    <scope>NUCLEOTIDE SEQUENCE [LARGE SCALE GENOMIC DNA]</scope>
    <source>
        <strain evidence="1 2">03/115</strain>
    </source>
</reference>
<dbReference type="Proteomes" id="UP000249579">
    <property type="component" value="Unassembled WGS sequence"/>
</dbReference>
<sequence length="82" mass="10311">MRKVDRKEYMKEYRKRIAERMKELNRNNYLKRKEKSNSIQQDDTVLMYIQNLKQERLLNMSIQRKRRKKRLQDLINSELLHS</sequence>
<evidence type="ECO:0000313" key="2">
    <source>
        <dbReference type="Proteomes" id="UP000249579"/>
    </source>
</evidence>
<gene>
    <name evidence="1" type="ORF">BHX94_03015</name>
</gene>
<accession>A0A328A7C8</accession>
<organism evidence="1 2">
    <name type="scientific">Macrococcoides bohemicum</name>
    <dbReference type="NCBI Taxonomy" id="1903056"/>
    <lineage>
        <taxon>Bacteria</taxon>
        <taxon>Bacillati</taxon>
        <taxon>Bacillota</taxon>
        <taxon>Bacilli</taxon>
        <taxon>Bacillales</taxon>
        <taxon>Staphylococcaceae</taxon>
        <taxon>Macrococcoides</taxon>
    </lineage>
</organism>
<proteinExistence type="predicted"/>
<dbReference type="EMBL" id="PZJG01000001">
    <property type="protein sequence ID" value="RAK50453.1"/>
    <property type="molecule type" value="Genomic_DNA"/>
</dbReference>
<evidence type="ECO:0000313" key="1">
    <source>
        <dbReference type="EMBL" id="RAK50453.1"/>
    </source>
</evidence>
<dbReference type="AlphaFoldDB" id="A0A328A7C8"/>
<name>A0A328A7C8_9STAP</name>